<dbReference type="RefSeq" id="WP_100425263.1">
    <property type="nucleotide sequence ID" value="NZ_JAQXKX010000002.1"/>
</dbReference>
<dbReference type="EMBL" id="PGEX01000001">
    <property type="protein sequence ID" value="PJJ41274.1"/>
    <property type="molecule type" value="Genomic_DNA"/>
</dbReference>
<dbReference type="OrthoDB" id="9774928at2"/>
<dbReference type="PANTHER" id="PTHR33371:SF4">
    <property type="entry name" value="INTERMEMBRANE PHOSPHOLIPID TRANSPORT SYSTEM BINDING PROTEIN MLAD"/>
    <property type="match status" value="1"/>
</dbReference>
<dbReference type="Proteomes" id="UP000231134">
    <property type="component" value="Unassembled WGS sequence"/>
</dbReference>
<dbReference type="InterPro" id="IPR003399">
    <property type="entry name" value="Mce/MlaD"/>
</dbReference>
<evidence type="ECO:0000313" key="4">
    <source>
        <dbReference type="Proteomes" id="UP000231134"/>
    </source>
</evidence>
<keyword evidence="1" id="KW-0812">Transmembrane</keyword>
<dbReference type="Pfam" id="PF02470">
    <property type="entry name" value="MlaD"/>
    <property type="match status" value="1"/>
</dbReference>
<accession>A0A2M9A6C6</accession>
<dbReference type="PANTHER" id="PTHR33371">
    <property type="entry name" value="INTERMEMBRANE PHOSPHOLIPID TRANSPORT SYSTEM BINDING PROTEIN MLAD-RELATED"/>
    <property type="match status" value="1"/>
</dbReference>
<gene>
    <name evidence="3" type="ORF">BGX16_1235</name>
</gene>
<name>A0A2M9A6C6_9BACT</name>
<dbReference type="AlphaFoldDB" id="A0A2M9A6C6"/>
<feature type="domain" description="Mce/MlaD" evidence="2">
    <location>
        <begin position="40"/>
        <end position="110"/>
    </location>
</feature>
<organism evidence="3 4">
    <name type="scientific">Hallerella succinigenes</name>
    <dbReference type="NCBI Taxonomy" id="1896222"/>
    <lineage>
        <taxon>Bacteria</taxon>
        <taxon>Pseudomonadati</taxon>
        <taxon>Fibrobacterota</taxon>
        <taxon>Fibrobacteria</taxon>
        <taxon>Fibrobacterales</taxon>
        <taxon>Fibrobacteraceae</taxon>
        <taxon>Hallerella</taxon>
    </lineage>
</organism>
<protein>
    <submittedName>
        <fullName evidence="3">Phospholipid/cholesterol/gamma-HCH transport system substrate-binding protein</fullName>
    </submittedName>
</protein>
<evidence type="ECO:0000256" key="1">
    <source>
        <dbReference type="SAM" id="Phobius"/>
    </source>
</evidence>
<keyword evidence="1" id="KW-1133">Transmembrane helix</keyword>
<keyword evidence="4" id="KW-1185">Reference proteome</keyword>
<keyword evidence="1" id="KW-0472">Membrane</keyword>
<reference evidence="3 4" key="1">
    <citation type="submission" date="2017-11" db="EMBL/GenBank/DDBJ databases">
        <title>Animal gut microbial communities from fecal samples from Wisconsin, USA.</title>
        <authorList>
            <person name="Neumann A."/>
        </authorList>
    </citation>
    <scope>NUCLEOTIDE SEQUENCE [LARGE SCALE GENOMIC DNA]</scope>
    <source>
        <strain evidence="3 4">UWS3</strain>
    </source>
</reference>
<sequence>MKKNTSLYLAVGLVVLLAIIILIFGLFFLNDKDPREVFDTYFLRFPQVSTLTLDDPVKINGVKLGKVEDIHLAGTKVLVVVRIRNDVRIPVGSEIRVQNIGIMGERQIGVILCDSSQNYAPGDTIDGQFDAGIAEALGLAGEIIDSTKILISSVHQVMDSTIANPEFREKFRTMMDKAEYLEDRLSKMLADTDPQLKKSLKNLNDATVKVNALLDTTAAPIGGLLSDASELMKDAGGVIGKLDAVTDRLTALTSKLQSTDNTAGILLNDRALHDDLVQTLHSADSLFQIILQDGLDINVDFF</sequence>
<proteinExistence type="predicted"/>
<dbReference type="InterPro" id="IPR052336">
    <property type="entry name" value="MlaD_Phospholipid_Transporter"/>
</dbReference>
<feature type="transmembrane region" description="Helical" evidence="1">
    <location>
        <begin position="7"/>
        <end position="29"/>
    </location>
</feature>
<evidence type="ECO:0000313" key="3">
    <source>
        <dbReference type="EMBL" id="PJJ41274.1"/>
    </source>
</evidence>
<evidence type="ECO:0000259" key="2">
    <source>
        <dbReference type="Pfam" id="PF02470"/>
    </source>
</evidence>
<comment type="caution">
    <text evidence="3">The sequence shown here is derived from an EMBL/GenBank/DDBJ whole genome shotgun (WGS) entry which is preliminary data.</text>
</comment>